<gene>
    <name evidence="1" type="ORF">C3L33_22862</name>
</gene>
<dbReference type="OrthoDB" id="1645235at2759"/>
<protein>
    <submittedName>
        <fullName evidence="1">Uncharacterized protein</fullName>
    </submittedName>
</protein>
<dbReference type="EMBL" id="QEFC01004350">
    <property type="protein sequence ID" value="KAE9445240.1"/>
    <property type="molecule type" value="Genomic_DNA"/>
</dbReference>
<sequence length="158" mass="17207">MVQSCIAMAKTVGAPDDSSLTPFEALAGLFWVCVSKIKGEGNGTLTNMSISLDMRETLGLDKGFFGNCMVYHKVPAWECLGDENGLSEATFVIGEAMKKMENQRILDLIERESIILPSPPGEGGFGRVTIWFKLCEDALLLQFNPTILMGIGKSQNIV</sequence>
<dbReference type="AlphaFoldDB" id="A0A6A4KG06"/>
<accession>A0A6A4KG06</accession>
<reference evidence="1" key="1">
    <citation type="journal article" date="2019" name="Genome Biol. Evol.">
        <title>The Rhododendron genome and chromosomal organization provide insight into shared whole-genome duplications across the heath family (Ericaceae).</title>
        <authorList>
            <person name="Soza V.L."/>
            <person name="Lindsley D."/>
            <person name="Waalkes A."/>
            <person name="Ramage E."/>
            <person name="Patwardhan R.P."/>
            <person name="Burton J.N."/>
            <person name="Adey A."/>
            <person name="Kumar A."/>
            <person name="Qiu R."/>
            <person name="Shendure J."/>
            <person name="Hall B."/>
        </authorList>
    </citation>
    <scope>NUCLEOTIDE SEQUENCE</scope>
    <source>
        <strain evidence="1">RSF 1966-606</strain>
    </source>
</reference>
<organism evidence="1">
    <name type="scientific">Rhododendron williamsianum</name>
    <dbReference type="NCBI Taxonomy" id="262921"/>
    <lineage>
        <taxon>Eukaryota</taxon>
        <taxon>Viridiplantae</taxon>
        <taxon>Streptophyta</taxon>
        <taxon>Embryophyta</taxon>
        <taxon>Tracheophyta</taxon>
        <taxon>Spermatophyta</taxon>
        <taxon>Magnoliopsida</taxon>
        <taxon>eudicotyledons</taxon>
        <taxon>Gunneridae</taxon>
        <taxon>Pentapetalae</taxon>
        <taxon>asterids</taxon>
        <taxon>Ericales</taxon>
        <taxon>Ericaceae</taxon>
        <taxon>Ericoideae</taxon>
        <taxon>Rhodoreae</taxon>
        <taxon>Rhododendron</taxon>
    </lineage>
</organism>
<dbReference type="InterPro" id="IPR023213">
    <property type="entry name" value="CAT-like_dom_sf"/>
</dbReference>
<proteinExistence type="predicted"/>
<feature type="non-terminal residue" evidence="1">
    <location>
        <position position="1"/>
    </location>
</feature>
<evidence type="ECO:0000313" key="1">
    <source>
        <dbReference type="EMBL" id="KAE9445240.1"/>
    </source>
</evidence>
<name>A0A6A4KG06_9ERIC</name>
<comment type="caution">
    <text evidence="1">The sequence shown here is derived from an EMBL/GenBank/DDBJ whole genome shotgun (WGS) entry which is preliminary data.</text>
</comment>
<dbReference type="Gene3D" id="3.30.559.10">
    <property type="entry name" value="Chloramphenicol acetyltransferase-like domain"/>
    <property type="match status" value="1"/>
</dbReference>